<dbReference type="SMART" id="SM00829">
    <property type="entry name" value="PKS_ER"/>
    <property type="match status" value="1"/>
</dbReference>
<dbReference type="NCBIfam" id="TIGR02817">
    <property type="entry name" value="adh_fam_1"/>
    <property type="match status" value="1"/>
</dbReference>
<evidence type="ECO:0000259" key="3">
    <source>
        <dbReference type="SMART" id="SM00829"/>
    </source>
</evidence>
<dbReference type="PANTHER" id="PTHR44154">
    <property type="entry name" value="QUINONE OXIDOREDUCTASE"/>
    <property type="match status" value="1"/>
</dbReference>
<keyword evidence="2" id="KW-0479">Metal-binding</keyword>
<accession>A0ABT7PR25</accession>
<gene>
    <name evidence="4" type="ORF">QTN89_25280</name>
</gene>
<keyword evidence="1" id="KW-0521">NADP</keyword>
<dbReference type="EMBL" id="JASZZN010000026">
    <property type="protein sequence ID" value="MDM4018791.1"/>
    <property type="molecule type" value="Genomic_DNA"/>
</dbReference>
<feature type="domain" description="Enoyl reductase (ER)" evidence="3">
    <location>
        <begin position="14"/>
        <end position="334"/>
    </location>
</feature>
<organism evidence="4 5">
    <name type="scientific">Roseiconus lacunae</name>
    <dbReference type="NCBI Taxonomy" id="2605694"/>
    <lineage>
        <taxon>Bacteria</taxon>
        <taxon>Pseudomonadati</taxon>
        <taxon>Planctomycetota</taxon>
        <taxon>Planctomycetia</taxon>
        <taxon>Pirellulales</taxon>
        <taxon>Pirellulaceae</taxon>
        <taxon>Roseiconus</taxon>
    </lineage>
</organism>
<dbReference type="InterPro" id="IPR036291">
    <property type="entry name" value="NAD(P)-bd_dom_sf"/>
</dbReference>
<dbReference type="Gene3D" id="3.90.180.10">
    <property type="entry name" value="Medium-chain alcohol dehydrogenases, catalytic domain"/>
    <property type="match status" value="1"/>
</dbReference>
<dbReference type="InterPro" id="IPR020843">
    <property type="entry name" value="ER"/>
</dbReference>
<dbReference type="Pfam" id="PF08240">
    <property type="entry name" value="ADH_N"/>
    <property type="match status" value="1"/>
</dbReference>
<dbReference type="Proteomes" id="UP001239462">
    <property type="component" value="Unassembled WGS sequence"/>
</dbReference>
<dbReference type="PANTHER" id="PTHR44154:SF1">
    <property type="entry name" value="QUINONE OXIDOREDUCTASE"/>
    <property type="match status" value="1"/>
</dbReference>
<comment type="caution">
    <text evidence="4">The sequence shown here is derived from an EMBL/GenBank/DDBJ whole genome shotgun (WGS) entry which is preliminary data.</text>
</comment>
<dbReference type="InterPro" id="IPR051603">
    <property type="entry name" value="Zinc-ADH_QOR/CCCR"/>
</dbReference>
<evidence type="ECO:0000256" key="1">
    <source>
        <dbReference type="ARBA" id="ARBA00022857"/>
    </source>
</evidence>
<evidence type="ECO:0000313" key="5">
    <source>
        <dbReference type="Proteomes" id="UP001239462"/>
    </source>
</evidence>
<comment type="similarity">
    <text evidence="2">Belongs to the zinc-containing alcohol dehydrogenase family. Quinone oxidoreductase subfamily.</text>
</comment>
<dbReference type="SUPFAM" id="SSF51735">
    <property type="entry name" value="NAD(P)-binding Rossmann-fold domains"/>
    <property type="match status" value="1"/>
</dbReference>
<dbReference type="InterPro" id="IPR011032">
    <property type="entry name" value="GroES-like_sf"/>
</dbReference>
<evidence type="ECO:0000256" key="2">
    <source>
        <dbReference type="RuleBase" id="RU364000"/>
    </source>
</evidence>
<dbReference type="SUPFAM" id="SSF50129">
    <property type="entry name" value="GroES-like"/>
    <property type="match status" value="1"/>
</dbReference>
<evidence type="ECO:0000313" key="4">
    <source>
        <dbReference type="EMBL" id="MDM4018791.1"/>
    </source>
</evidence>
<dbReference type="Gene3D" id="3.40.50.720">
    <property type="entry name" value="NAD(P)-binding Rossmann-like Domain"/>
    <property type="match status" value="1"/>
</dbReference>
<keyword evidence="5" id="KW-1185">Reference proteome</keyword>
<keyword evidence="2" id="KW-0560">Oxidoreductase</keyword>
<proteinExistence type="inferred from homology"/>
<name>A0ABT7PR25_9BACT</name>
<dbReference type="InterPro" id="IPR013154">
    <property type="entry name" value="ADH-like_N"/>
</dbReference>
<sequence length="338" mass="37077">MKAVALTRYLPIEDPLSLFDIEMDRPEPVGHDLLVAVNAIAVNPVDYKVRAPKDKIEESPKVLGWDAAGVVEAVGPEVTLFKPGDEVFYAGDITRQGTNSQFHLVEEAIVGRKPQSLDFAQAAAFPLTSITAYEAFFDRLGIDVDGRNAKETLLIIGGAGGVGSIGIQLAKLAGLTVIATASRPESIQWVRDLGADHVINHREPLRPQIESLGLSHVDHIALFNDTDGHWDATADLIRPQGKVVSIVENERPLSQSVMKSKSASLTWEFMFTRSMFQTPDRIEQHHLLNRIADWIDAGKIKTTANNVVRPINAENLRAAHKQLEAGRSVGKIVLEGWH</sequence>
<dbReference type="Pfam" id="PF13602">
    <property type="entry name" value="ADH_zinc_N_2"/>
    <property type="match status" value="1"/>
</dbReference>
<keyword evidence="2" id="KW-0862">Zinc</keyword>
<protein>
    <recommendedName>
        <fullName evidence="2">Zinc-type alcohol dehydrogenase-like protein</fullName>
    </recommendedName>
</protein>
<reference evidence="4 5" key="1">
    <citation type="submission" date="2023-06" db="EMBL/GenBank/DDBJ databases">
        <title>Roseiconus lacunae JC819 isolated from Gulf of Mannar region, Tamil Nadu.</title>
        <authorList>
            <person name="Pk S."/>
            <person name="Ch S."/>
            <person name="Ch V.R."/>
        </authorList>
    </citation>
    <scope>NUCLEOTIDE SEQUENCE [LARGE SCALE GENOMIC DNA]</scope>
    <source>
        <strain evidence="4 5">JC819</strain>
    </source>
</reference>
<dbReference type="InterPro" id="IPR014182">
    <property type="entry name" value="ADH_Zn_typ-1"/>
</dbReference>
<dbReference type="CDD" id="cd08252">
    <property type="entry name" value="AL_MDR"/>
    <property type="match status" value="1"/>
</dbReference>
<dbReference type="RefSeq" id="WP_289166717.1">
    <property type="nucleotide sequence ID" value="NZ_CP141221.1"/>
</dbReference>